<dbReference type="AlphaFoldDB" id="A0A8R1ENS2"/>
<feature type="region of interest" description="Disordered" evidence="1">
    <location>
        <begin position="1"/>
        <end position="31"/>
    </location>
</feature>
<protein>
    <submittedName>
        <fullName evidence="2">Uncharacterized protein</fullName>
    </submittedName>
</protein>
<keyword evidence="3" id="KW-1185">Reference proteome</keyword>
<evidence type="ECO:0000313" key="2">
    <source>
        <dbReference type="EnsemblMetazoa" id="CJA38976.1"/>
    </source>
</evidence>
<reference evidence="2" key="2">
    <citation type="submission" date="2022-06" db="UniProtKB">
        <authorList>
            <consortium name="EnsemblMetazoa"/>
        </authorList>
    </citation>
    <scope>IDENTIFICATION</scope>
    <source>
        <strain evidence="2">DF5081</strain>
    </source>
</reference>
<reference evidence="3" key="1">
    <citation type="submission" date="2010-08" db="EMBL/GenBank/DDBJ databases">
        <authorList>
            <consortium name="Caenorhabditis japonica Sequencing Consortium"/>
            <person name="Wilson R.K."/>
        </authorList>
    </citation>
    <scope>NUCLEOTIDE SEQUENCE [LARGE SCALE GENOMIC DNA]</scope>
    <source>
        <strain evidence="3">DF5081</strain>
    </source>
</reference>
<proteinExistence type="predicted"/>
<organism evidence="2 3">
    <name type="scientific">Caenorhabditis japonica</name>
    <dbReference type="NCBI Taxonomy" id="281687"/>
    <lineage>
        <taxon>Eukaryota</taxon>
        <taxon>Metazoa</taxon>
        <taxon>Ecdysozoa</taxon>
        <taxon>Nematoda</taxon>
        <taxon>Chromadorea</taxon>
        <taxon>Rhabditida</taxon>
        <taxon>Rhabditina</taxon>
        <taxon>Rhabditomorpha</taxon>
        <taxon>Rhabditoidea</taxon>
        <taxon>Rhabditidae</taxon>
        <taxon>Peloderinae</taxon>
        <taxon>Caenorhabditis</taxon>
    </lineage>
</organism>
<accession>A0A8R1ENS2</accession>
<name>A0A8R1ENS2_CAEJA</name>
<evidence type="ECO:0000256" key="1">
    <source>
        <dbReference type="SAM" id="MobiDB-lite"/>
    </source>
</evidence>
<evidence type="ECO:0000313" key="3">
    <source>
        <dbReference type="Proteomes" id="UP000005237"/>
    </source>
</evidence>
<dbReference type="EnsemblMetazoa" id="CJA38976.1">
    <property type="protein sequence ID" value="CJA38976.1"/>
    <property type="gene ID" value="WBGene00214823"/>
</dbReference>
<sequence length="91" mass="9369">MALPTPPVGSARGPNPATDDVAADRVEQKDSPCSVVSIDSCSSMVDGLGSSEPGADDASALFSGGRGISGEDVACLFFVLFDFFDLFFFLA</sequence>
<dbReference type="Proteomes" id="UP000005237">
    <property type="component" value="Unassembled WGS sequence"/>
</dbReference>